<feature type="transmembrane region" description="Helical" evidence="1">
    <location>
        <begin position="6"/>
        <end position="25"/>
    </location>
</feature>
<feature type="transmembrane region" description="Helical" evidence="1">
    <location>
        <begin position="282"/>
        <end position="305"/>
    </location>
</feature>
<organism evidence="5 6">
    <name type="scientific">Oleiphilus messinensis</name>
    <dbReference type="NCBI Taxonomy" id="141451"/>
    <lineage>
        <taxon>Bacteria</taxon>
        <taxon>Pseudomonadati</taxon>
        <taxon>Pseudomonadota</taxon>
        <taxon>Gammaproteobacteria</taxon>
        <taxon>Oceanospirillales</taxon>
        <taxon>Oleiphilaceae</taxon>
        <taxon>Oleiphilus</taxon>
    </lineage>
</organism>
<feature type="domain" description="GGDEF" evidence="4">
    <location>
        <begin position="395"/>
        <end position="538"/>
    </location>
</feature>
<dbReference type="Gene3D" id="3.20.20.450">
    <property type="entry name" value="EAL domain"/>
    <property type="match status" value="1"/>
</dbReference>
<name>A0A1Y0I2A6_9GAMM</name>
<dbReference type="Pfam" id="PF00990">
    <property type="entry name" value="GGDEF"/>
    <property type="match status" value="1"/>
</dbReference>
<keyword evidence="1" id="KW-1133">Transmembrane helix</keyword>
<dbReference type="PROSITE" id="PS50885">
    <property type="entry name" value="HAMP"/>
    <property type="match status" value="1"/>
</dbReference>
<dbReference type="EMBL" id="CP021425">
    <property type="protein sequence ID" value="ARU54531.1"/>
    <property type="molecule type" value="Genomic_DNA"/>
</dbReference>
<dbReference type="CDD" id="cd01949">
    <property type="entry name" value="GGDEF"/>
    <property type="match status" value="1"/>
</dbReference>
<dbReference type="RefSeq" id="WP_087459722.1">
    <property type="nucleotide sequence ID" value="NZ_CP021425.1"/>
</dbReference>
<evidence type="ECO:0000313" key="5">
    <source>
        <dbReference type="EMBL" id="ARU54531.1"/>
    </source>
</evidence>
<dbReference type="InterPro" id="IPR000160">
    <property type="entry name" value="GGDEF_dom"/>
</dbReference>
<dbReference type="SMART" id="SM00267">
    <property type="entry name" value="GGDEF"/>
    <property type="match status" value="1"/>
</dbReference>
<evidence type="ECO:0000259" key="2">
    <source>
        <dbReference type="PROSITE" id="PS50883"/>
    </source>
</evidence>
<dbReference type="InterPro" id="IPR035919">
    <property type="entry name" value="EAL_sf"/>
</dbReference>
<dbReference type="NCBIfam" id="TIGR00254">
    <property type="entry name" value="GGDEF"/>
    <property type="match status" value="1"/>
</dbReference>
<keyword evidence="1" id="KW-0812">Transmembrane</keyword>
<dbReference type="GO" id="GO:0007165">
    <property type="term" value="P:signal transduction"/>
    <property type="evidence" value="ECO:0007669"/>
    <property type="project" value="InterPro"/>
</dbReference>
<evidence type="ECO:0000259" key="4">
    <source>
        <dbReference type="PROSITE" id="PS50887"/>
    </source>
</evidence>
<dbReference type="PANTHER" id="PTHR44757">
    <property type="entry name" value="DIGUANYLATE CYCLASE DGCP"/>
    <property type="match status" value="1"/>
</dbReference>
<dbReference type="Proteomes" id="UP000196027">
    <property type="component" value="Chromosome"/>
</dbReference>
<dbReference type="Pfam" id="PF00563">
    <property type="entry name" value="EAL"/>
    <property type="match status" value="1"/>
</dbReference>
<feature type="domain" description="EAL" evidence="2">
    <location>
        <begin position="547"/>
        <end position="800"/>
    </location>
</feature>
<feature type="domain" description="HAMP" evidence="3">
    <location>
        <begin position="307"/>
        <end position="359"/>
    </location>
</feature>
<keyword evidence="6" id="KW-1185">Reference proteome</keyword>
<dbReference type="GO" id="GO:0016020">
    <property type="term" value="C:membrane"/>
    <property type="evidence" value="ECO:0007669"/>
    <property type="project" value="InterPro"/>
</dbReference>
<dbReference type="AlphaFoldDB" id="A0A1Y0I2A6"/>
<dbReference type="SUPFAM" id="SSF141868">
    <property type="entry name" value="EAL domain-like"/>
    <property type="match status" value="1"/>
</dbReference>
<keyword evidence="1" id="KW-0472">Membrane</keyword>
<dbReference type="PROSITE" id="PS50887">
    <property type="entry name" value="GGDEF"/>
    <property type="match status" value="1"/>
</dbReference>
<protein>
    <submittedName>
        <fullName evidence="5">Signal transduction diguanylate cyclase/phosphodiesterase</fullName>
    </submittedName>
</protein>
<dbReference type="SMART" id="SM00052">
    <property type="entry name" value="EAL"/>
    <property type="match status" value="1"/>
</dbReference>
<dbReference type="Gene3D" id="3.30.70.270">
    <property type="match status" value="1"/>
</dbReference>
<dbReference type="InterPro" id="IPR003660">
    <property type="entry name" value="HAMP_dom"/>
</dbReference>
<dbReference type="KEGG" id="ome:OLMES_0427"/>
<evidence type="ECO:0000313" key="6">
    <source>
        <dbReference type="Proteomes" id="UP000196027"/>
    </source>
</evidence>
<proteinExistence type="predicted"/>
<gene>
    <name evidence="5" type="ORF">OLMES_0427</name>
</gene>
<dbReference type="InterPro" id="IPR043128">
    <property type="entry name" value="Rev_trsase/Diguanyl_cyclase"/>
</dbReference>
<dbReference type="Gene3D" id="6.10.340.10">
    <property type="match status" value="1"/>
</dbReference>
<evidence type="ECO:0000256" key="1">
    <source>
        <dbReference type="SAM" id="Phobius"/>
    </source>
</evidence>
<dbReference type="PANTHER" id="PTHR44757:SF2">
    <property type="entry name" value="BIOFILM ARCHITECTURE MAINTENANCE PROTEIN MBAA"/>
    <property type="match status" value="1"/>
</dbReference>
<dbReference type="CDD" id="cd01948">
    <property type="entry name" value="EAL"/>
    <property type="match status" value="1"/>
</dbReference>
<evidence type="ECO:0000259" key="3">
    <source>
        <dbReference type="PROSITE" id="PS50885"/>
    </source>
</evidence>
<dbReference type="SUPFAM" id="SSF55073">
    <property type="entry name" value="Nucleotide cyclase"/>
    <property type="match status" value="1"/>
</dbReference>
<dbReference type="OrthoDB" id="6168558at2"/>
<accession>A0A1Y0I2A6</accession>
<dbReference type="InterPro" id="IPR029787">
    <property type="entry name" value="Nucleotide_cyclase"/>
</dbReference>
<dbReference type="PROSITE" id="PS50883">
    <property type="entry name" value="EAL"/>
    <property type="match status" value="1"/>
</dbReference>
<sequence>MSLKLKYTLALLILAVISISLFSWVSRHKMDEVLRQETFNRIADTLTLIQTSFAQTLSSASANLVLYSQDTSLQRYLLNGAELDRRLVLQNWQQILEQFPEYQELVLINADKYESVRMVQTAVPNKHPEDYSRLLDLARAHPGTSIHEIVYHEDFQTYSLVIYRALSSSALLKHAPVLRLSVNLNWIQDIMSEPPFSQDTYVFLVESHLGEVMSDPRQRDAILFLMSSSYGSVAEFSRHKPARRQLQVADQRYFLDHRPLINRWQLYISVPNHAISSRYDVFAIELILVIAITGISIGLILYLLFNRLVLIPLNALTSQTNRVLDDSAELIELVPRRDEIGHLQDAFVELRQKVRQNTRDLQVQATTDSLTGLPNRLALMDILQSAIHVPKGIRSRLALMFIDLDGFKQVNDVMGHETGDLLLKEVTQRLLCIKTAHQPPRLLSVARLGGDEFTVVLELQDETLADEVTTIAHVADSIIDQLRSGFLLEEREAFVGASVGIALYPDDADNIPDLLKYADIAMYEAKSLGKMRYEFFQPKMAASQKAQLDLENVISHALEHDEFEVVFQPKIDIKGGKVAGFEALARLNSSKMGWVGPHEFIPAAEEKGLIDYITLLVCERSCAFINAMGEVPDDFKISINISPIQIADSRLFRELQSMISKAEVPYKHIEYEVTENSLIKNEEKSRRQLDIQRSLGFSTALDDFGVGYSSLGHLKRFSFCTLKIDRIFVDDVHHDGVSKVILKAIIEMANSLNMTVVAEGVETVDQLDTMLDLGIDHVQGYLFSKPLAAQVALDFLAHFAYPSELQALGASAHR</sequence>
<reference evidence="5 6" key="1">
    <citation type="submission" date="2017-05" db="EMBL/GenBank/DDBJ databases">
        <title>Genomic insights into alkan degradation activity of Oleiphilus messinensis.</title>
        <authorList>
            <person name="Kozyavkin S.A."/>
            <person name="Slesarev A.I."/>
            <person name="Golyshin P.N."/>
            <person name="Korzhenkov A."/>
            <person name="Golyshina O.N."/>
            <person name="Toshchakov S.V."/>
        </authorList>
    </citation>
    <scope>NUCLEOTIDE SEQUENCE [LARGE SCALE GENOMIC DNA]</scope>
    <source>
        <strain evidence="5 6">ME102</strain>
    </source>
</reference>
<dbReference type="InterPro" id="IPR001633">
    <property type="entry name" value="EAL_dom"/>
</dbReference>
<dbReference type="InterPro" id="IPR052155">
    <property type="entry name" value="Biofilm_reg_signaling"/>
</dbReference>